<dbReference type="SMART" id="SM01043">
    <property type="entry name" value="BTAD"/>
    <property type="match status" value="1"/>
</dbReference>
<dbReference type="CDD" id="cd00118">
    <property type="entry name" value="LysM"/>
    <property type="match status" value="1"/>
</dbReference>
<dbReference type="SMART" id="SM00257">
    <property type="entry name" value="LysM"/>
    <property type="match status" value="1"/>
</dbReference>
<feature type="transmembrane region" description="Helical" evidence="4">
    <location>
        <begin position="71"/>
        <end position="93"/>
    </location>
</feature>
<dbReference type="InterPro" id="IPR036779">
    <property type="entry name" value="LysM_dom_sf"/>
</dbReference>
<feature type="region of interest" description="Disordered" evidence="3">
    <location>
        <begin position="148"/>
        <end position="176"/>
    </location>
</feature>
<dbReference type="Pfam" id="PF03704">
    <property type="entry name" value="BTAD"/>
    <property type="match status" value="1"/>
</dbReference>
<feature type="region of interest" description="Disordered" evidence="3">
    <location>
        <begin position="610"/>
        <end position="645"/>
    </location>
</feature>
<dbReference type="PANTHER" id="PTHR35807">
    <property type="entry name" value="TRANSCRIPTIONAL REGULATOR REDD-RELATED"/>
    <property type="match status" value="1"/>
</dbReference>
<dbReference type="SMART" id="SM00862">
    <property type="entry name" value="Trans_reg_C"/>
    <property type="match status" value="1"/>
</dbReference>
<keyword evidence="7" id="KW-1185">Reference proteome</keyword>
<dbReference type="AlphaFoldDB" id="A0A7W3R7Z6"/>
<dbReference type="EMBL" id="JACJII010000001">
    <property type="protein sequence ID" value="MBA9003044.1"/>
    <property type="molecule type" value="Genomic_DNA"/>
</dbReference>
<feature type="compositionally biased region" description="Low complexity" evidence="3">
    <location>
        <begin position="154"/>
        <end position="170"/>
    </location>
</feature>
<dbReference type="Pfam" id="PF01476">
    <property type="entry name" value="LysM"/>
    <property type="match status" value="1"/>
</dbReference>
<name>A0A7W3R7Z6_9ACTN</name>
<organism evidence="6 7">
    <name type="scientific">Thermomonospora cellulosilytica</name>
    <dbReference type="NCBI Taxonomy" id="1411118"/>
    <lineage>
        <taxon>Bacteria</taxon>
        <taxon>Bacillati</taxon>
        <taxon>Actinomycetota</taxon>
        <taxon>Actinomycetes</taxon>
        <taxon>Streptosporangiales</taxon>
        <taxon>Thermomonosporaceae</taxon>
        <taxon>Thermomonospora</taxon>
    </lineage>
</organism>
<evidence type="ECO:0000256" key="3">
    <source>
        <dbReference type="SAM" id="MobiDB-lite"/>
    </source>
</evidence>
<dbReference type="SUPFAM" id="SSF48452">
    <property type="entry name" value="TPR-like"/>
    <property type="match status" value="1"/>
</dbReference>
<gene>
    <name evidence="6" type="ORF">HNR21_001926</name>
</gene>
<dbReference type="InterPro" id="IPR036388">
    <property type="entry name" value="WH-like_DNA-bd_sf"/>
</dbReference>
<proteinExistence type="inferred from homology"/>
<evidence type="ECO:0000256" key="4">
    <source>
        <dbReference type="SAM" id="Phobius"/>
    </source>
</evidence>
<evidence type="ECO:0000313" key="6">
    <source>
        <dbReference type="EMBL" id="MBA9003044.1"/>
    </source>
</evidence>
<comment type="similarity">
    <text evidence="1">Belongs to the AfsR/DnrI/RedD regulatory family.</text>
</comment>
<dbReference type="InterPro" id="IPR011990">
    <property type="entry name" value="TPR-like_helical_dom_sf"/>
</dbReference>
<dbReference type="InterPro" id="IPR005158">
    <property type="entry name" value="BTAD"/>
</dbReference>
<dbReference type="PROSITE" id="PS51782">
    <property type="entry name" value="LYSM"/>
    <property type="match status" value="1"/>
</dbReference>
<feature type="transmembrane region" description="Helical" evidence="4">
    <location>
        <begin position="114"/>
        <end position="132"/>
    </location>
</feature>
<dbReference type="Gene3D" id="1.25.40.10">
    <property type="entry name" value="Tetratricopeptide repeat domain"/>
    <property type="match status" value="1"/>
</dbReference>
<dbReference type="InterPro" id="IPR051677">
    <property type="entry name" value="AfsR-DnrI-RedD_regulator"/>
</dbReference>
<dbReference type="GO" id="GO:0003677">
    <property type="term" value="F:DNA binding"/>
    <property type="evidence" value="ECO:0007669"/>
    <property type="project" value="UniProtKB-KW"/>
</dbReference>
<keyword evidence="4" id="KW-1133">Transmembrane helix</keyword>
<protein>
    <submittedName>
        <fullName evidence="6">DNA-binding SARP family transcriptional activator/LysM repeat protein</fullName>
    </submittedName>
</protein>
<sequence length="889" mass="95093">MTRPRTARAADVWRGLGALTALVLLFVAVPVGLYVVGGSPIPNGLPTWSQVSGVLMRPDTDHSLFLGAVRLIGWAAWLLLVVIVIAEVIGYLAGRPVPRLPGPARPMQYLARDLVAMAALLFGTTATLTGPSTTPAAHAVPIAAAQTSVPSTGSAQETAPSPATSAAQPEGKGWRTRVIKRGDTLWSIARREYGAGRLYPRIFRASKNLDQPQGLPKLTDPDHIRPGQRIRIPHPADGTPPHQRNVQRTTPTTGQPQEQATGVASPTPTDPAPDAVPPTQAPSPQRSSHPPSTPVTSPPADHGQTSAPQRVDSERNDAPPFTATLSTGTHVGIGLATAISIAIAAARLQRRRRRTYGDTWPNQPAPEPVPPAAAAKVRKAHLDTYADQNEPIPTDTELVEQDLATPAPDRLTLGVRDGHEVTVPLAGLGLGLDGPGALNVARAIATELLAKSHRDRATLIIPEQVAKALFPKADLTALASAKPGLVITPTPAAAITHLETETIHRARLLDNADQPNVAALRAADPSEPLPTLVVITPEPSHALHALIQLGSRYAIAAIVLGPWPAATTLHITDDGTTTQAQGPHADALTGTRLFKVTEPDAHDLLRTLCTAHSPDDEPAPIPAPRAAEPTPSTPATPGPAQTDEHPVKLHVLGPVRLEAASVPINTGLRRSARELLAYLALHPNGATREQVTAALWPDRDPETTPMALHTAINNIRKVLRQAIGLREPMFVIHASARYRLDPHLIDVDLWRLETTLAEARQAADDTDRIHALQPVATLYTADFATDLTHDWAEAHREHLRRTAIDALAHLAGLTQTDHPDQALAILEQALNHDPYSEPLYQSVMRLQAQLGRSDAVRRTYQLLATRLAALDAEPDDQTHQLLDALLHRS</sequence>
<feature type="compositionally biased region" description="Polar residues" evidence="3">
    <location>
        <begin position="242"/>
        <end position="264"/>
    </location>
</feature>
<keyword evidence="2 6" id="KW-0238">DNA-binding</keyword>
<keyword evidence="4" id="KW-0472">Membrane</keyword>
<dbReference type="Gene3D" id="1.10.10.10">
    <property type="entry name" value="Winged helix-like DNA-binding domain superfamily/Winged helix DNA-binding domain"/>
    <property type="match status" value="1"/>
</dbReference>
<dbReference type="InterPro" id="IPR016032">
    <property type="entry name" value="Sig_transdc_resp-reg_C-effctor"/>
</dbReference>
<evidence type="ECO:0000313" key="7">
    <source>
        <dbReference type="Proteomes" id="UP000539313"/>
    </source>
</evidence>
<dbReference type="RefSeq" id="WP_182704921.1">
    <property type="nucleotide sequence ID" value="NZ_JACJII010000001.1"/>
</dbReference>
<comment type="caution">
    <text evidence="6">The sequence shown here is derived from an EMBL/GenBank/DDBJ whole genome shotgun (WGS) entry which is preliminary data.</text>
</comment>
<dbReference type="InterPro" id="IPR001867">
    <property type="entry name" value="OmpR/PhoB-type_DNA-bd"/>
</dbReference>
<dbReference type="GO" id="GO:0000160">
    <property type="term" value="P:phosphorelay signal transduction system"/>
    <property type="evidence" value="ECO:0007669"/>
    <property type="project" value="InterPro"/>
</dbReference>
<dbReference type="Proteomes" id="UP000539313">
    <property type="component" value="Unassembled WGS sequence"/>
</dbReference>
<evidence type="ECO:0000256" key="1">
    <source>
        <dbReference type="ARBA" id="ARBA00005820"/>
    </source>
</evidence>
<evidence type="ECO:0000256" key="2">
    <source>
        <dbReference type="ARBA" id="ARBA00023125"/>
    </source>
</evidence>
<dbReference type="GO" id="GO:0006355">
    <property type="term" value="P:regulation of DNA-templated transcription"/>
    <property type="evidence" value="ECO:0007669"/>
    <property type="project" value="InterPro"/>
</dbReference>
<reference evidence="6 7" key="1">
    <citation type="submission" date="2020-08" db="EMBL/GenBank/DDBJ databases">
        <title>Sequencing the genomes of 1000 actinobacteria strains.</title>
        <authorList>
            <person name="Klenk H.-P."/>
        </authorList>
    </citation>
    <scope>NUCLEOTIDE SEQUENCE [LARGE SCALE GENOMIC DNA]</scope>
    <source>
        <strain evidence="6 7">DSM 45823</strain>
    </source>
</reference>
<feature type="transmembrane region" description="Helical" evidence="4">
    <location>
        <begin position="12"/>
        <end position="36"/>
    </location>
</feature>
<dbReference type="Gene3D" id="3.10.350.10">
    <property type="entry name" value="LysM domain"/>
    <property type="match status" value="1"/>
</dbReference>
<dbReference type="SUPFAM" id="SSF46894">
    <property type="entry name" value="C-terminal effector domain of the bipartite response regulators"/>
    <property type="match status" value="1"/>
</dbReference>
<accession>A0A7W3R7Z6</accession>
<dbReference type="InterPro" id="IPR018392">
    <property type="entry name" value="LysM"/>
</dbReference>
<feature type="domain" description="LysM" evidence="5">
    <location>
        <begin position="175"/>
        <end position="232"/>
    </location>
</feature>
<feature type="compositionally biased region" description="Pro residues" evidence="3">
    <location>
        <begin position="268"/>
        <end position="281"/>
    </location>
</feature>
<keyword evidence="4" id="KW-0812">Transmembrane</keyword>
<evidence type="ECO:0000259" key="5">
    <source>
        <dbReference type="PROSITE" id="PS51782"/>
    </source>
</evidence>
<feature type="region of interest" description="Disordered" evidence="3">
    <location>
        <begin position="210"/>
        <end position="326"/>
    </location>
</feature>